<dbReference type="AlphaFoldDB" id="I4D343"/>
<evidence type="ECO:0000313" key="1">
    <source>
        <dbReference type="EMBL" id="AFM40217.1"/>
    </source>
</evidence>
<dbReference type="Gene3D" id="1.20.1260.10">
    <property type="match status" value="2"/>
</dbReference>
<dbReference type="STRING" id="646529.Desaci_1185"/>
<organism evidence="1 2">
    <name type="scientific">Desulfosporosinus acidiphilus (strain DSM 22704 / JCM 16185 / SJ4)</name>
    <dbReference type="NCBI Taxonomy" id="646529"/>
    <lineage>
        <taxon>Bacteria</taxon>
        <taxon>Bacillati</taxon>
        <taxon>Bacillota</taxon>
        <taxon>Clostridia</taxon>
        <taxon>Eubacteriales</taxon>
        <taxon>Desulfitobacteriaceae</taxon>
        <taxon>Desulfosporosinus</taxon>
    </lineage>
</organism>
<evidence type="ECO:0000313" key="2">
    <source>
        <dbReference type="Proteomes" id="UP000002892"/>
    </source>
</evidence>
<dbReference type="KEGG" id="dai:Desaci_1185"/>
<protein>
    <recommendedName>
        <fullName evidence="3">DUF3231 family protein</fullName>
    </recommendedName>
</protein>
<dbReference type="OrthoDB" id="1675670at2"/>
<sequence>MNTSEQFTSQTPMDTIPHNISNIMPTSAEIGFLWQSYFAETMSLCMLKYIIAKSKDPACKPVFQHALDVSSQRVTSMEDIFNTIKHPIPDAFGEKDVDINASELFSEDYLLTYTKFTNKYILLHYCQAFAISTRTDFINFFNECIDTSRQINKEAKEVLLAKGLLLKPPYIVIPDKVDYVHNDDYFGSFWGRSKRPLNALEVGYLYDKIESKLVLETLSTGLAQVVEDKKVKDHLIRGKEISNKQIEVLSSILESDDLPLPSTSNFQITTSRESPFSAKLILFHSTVVTAFTILSYGLALTNSARKDVVASFGRLIVELLEYSKDGTDLLIERGWLERVPETADRKKLLQ</sequence>
<evidence type="ECO:0008006" key="3">
    <source>
        <dbReference type="Google" id="ProtNLM"/>
    </source>
</evidence>
<dbReference type="Proteomes" id="UP000002892">
    <property type="component" value="Chromosome"/>
</dbReference>
<keyword evidence="2" id="KW-1185">Reference proteome</keyword>
<reference evidence="1 2" key="1">
    <citation type="journal article" date="2012" name="J. Bacteriol.">
        <title>Complete genome sequences of Desulfosporosinus orientis DSM765T, Desulfosporosinus youngiae DSM17734T, Desulfosporosinus meridiei DSM13257T, and Desulfosporosinus acidiphilus DSM22704T.</title>
        <authorList>
            <person name="Pester M."/>
            <person name="Brambilla E."/>
            <person name="Alazard D."/>
            <person name="Rattei T."/>
            <person name="Weinmaier T."/>
            <person name="Han J."/>
            <person name="Lucas S."/>
            <person name="Lapidus A."/>
            <person name="Cheng J.F."/>
            <person name="Goodwin L."/>
            <person name="Pitluck S."/>
            <person name="Peters L."/>
            <person name="Ovchinnikova G."/>
            <person name="Teshima H."/>
            <person name="Detter J.C."/>
            <person name="Han C.S."/>
            <person name="Tapia R."/>
            <person name="Land M.L."/>
            <person name="Hauser L."/>
            <person name="Kyrpides N.C."/>
            <person name="Ivanova N.N."/>
            <person name="Pagani I."/>
            <person name="Huntmann M."/>
            <person name="Wei C.L."/>
            <person name="Davenport K.W."/>
            <person name="Daligault H."/>
            <person name="Chain P.S."/>
            <person name="Chen A."/>
            <person name="Mavromatis K."/>
            <person name="Markowitz V."/>
            <person name="Szeto E."/>
            <person name="Mikhailova N."/>
            <person name="Pati A."/>
            <person name="Wagner M."/>
            <person name="Woyke T."/>
            <person name="Ollivier B."/>
            <person name="Klenk H.P."/>
            <person name="Spring S."/>
            <person name="Loy A."/>
        </authorList>
    </citation>
    <scope>NUCLEOTIDE SEQUENCE [LARGE SCALE GENOMIC DNA]</scope>
    <source>
        <strain evidence="2">DSM 22704 / JCM 16185 / SJ4</strain>
    </source>
</reference>
<dbReference type="eggNOG" id="ENOG502Z85B">
    <property type="taxonomic scope" value="Bacteria"/>
</dbReference>
<gene>
    <name evidence="1" type="ordered locus">Desaci_1185</name>
</gene>
<dbReference type="EMBL" id="CP003639">
    <property type="protein sequence ID" value="AFM40217.1"/>
    <property type="molecule type" value="Genomic_DNA"/>
</dbReference>
<dbReference type="RefSeq" id="WP_014826224.1">
    <property type="nucleotide sequence ID" value="NC_018068.1"/>
</dbReference>
<proteinExistence type="predicted"/>
<dbReference type="HOGENOM" id="CLU_068841_0_0_9"/>
<dbReference type="Pfam" id="PF11553">
    <property type="entry name" value="DUF3231"/>
    <property type="match status" value="2"/>
</dbReference>
<dbReference type="InterPro" id="IPR021617">
    <property type="entry name" value="DUF3231"/>
</dbReference>
<accession>I4D343</accession>
<name>I4D343_DESAJ</name>
<dbReference type="InterPro" id="IPR012347">
    <property type="entry name" value="Ferritin-like"/>
</dbReference>